<comment type="subunit">
    <text evidence="4">Homotetramer.</text>
</comment>
<dbReference type="InterPro" id="IPR004305">
    <property type="entry name" value="Thiaminase-2/PQQC"/>
</dbReference>
<comment type="similarity">
    <text evidence="3 9">Belongs to the TenA family.</text>
</comment>
<evidence type="ECO:0000259" key="10">
    <source>
        <dbReference type="Pfam" id="PF03070"/>
    </source>
</evidence>
<organism evidence="11 12">
    <name type="scientific">Ureibacillus xyleni</name>
    <dbReference type="NCBI Taxonomy" id="614648"/>
    <lineage>
        <taxon>Bacteria</taxon>
        <taxon>Bacillati</taxon>
        <taxon>Bacillota</taxon>
        <taxon>Bacilli</taxon>
        <taxon>Bacillales</taxon>
        <taxon>Caryophanaceae</taxon>
        <taxon>Ureibacillus</taxon>
    </lineage>
</organism>
<protein>
    <recommendedName>
        <fullName evidence="6 9">Aminopyrimidine aminohydrolase</fullName>
        <ecNumber evidence="5 9">3.5.99.2</ecNumber>
    </recommendedName>
</protein>
<dbReference type="Pfam" id="PF03070">
    <property type="entry name" value="TENA_THI-4"/>
    <property type="match status" value="1"/>
</dbReference>
<evidence type="ECO:0000256" key="8">
    <source>
        <dbReference type="ARBA" id="ARBA00048337"/>
    </source>
</evidence>
<sequence length="227" mass="27262">MTFCEEVRKETDLYWEGSFNHPFVRGLVDGSLPIEKFKYYMLQDAYYLKHYTKILAIAASKSHTNDEITYFLNSARFINEAELELHRTVFKELQVSEEEIEHFDPAPAAYNYVSHMYNAVHNGDVAEAFAAMFPCPWLYQEIGEKYKDAKPGVKLYEEWIAMYSNPEFKESIENQKAMMNRYAEQNPEKIRVFKSHFLKSCYYEWKFWEMPWTLENWEQEVKQYDFV</sequence>
<evidence type="ECO:0000256" key="5">
    <source>
        <dbReference type="ARBA" id="ARBA00012684"/>
    </source>
</evidence>
<evidence type="ECO:0000256" key="4">
    <source>
        <dbReference type="ARBA" id="ARBA00011881"/>
    </source>
</evidence>
<dbReference type="UniPathway" id="UPA00060"/>
<dbReference type="SUPFAM" id="SSF48613">
    <property type="entry name" value="Heme oxygenase-like"/>
    <property type="match status" value="1"/>
</dbReference>
<keyword evidence="7 9" id="KW-0784">Thiamine biosynthesis</keyword>
<dbReference type="CDD" id="cd19364">
    <property type="entry name" value="TenA_C_BsTenA-like"/>
    <property type="match status" value="1"/>
</dbReference>
<keyword evidence="9" id="KW-0378">Hydrolase</keyword>
<dbReference type="InterPro" id="IPR050967">
    <property type="entry name" value="Thiamine_Salvage_TenA"/>
</dbReference>
<dbReference type="RefSeq" id="WP_097073122.1">
    <property type="nucleotide sequence ID" value="NZ_OBMQ01000004.1"/>
</dbReference>
<evidence type="ECO:0000256" key="9">
    <source>
        <dbReference type="RuleBase" id="RU363093"/>
    </source>
</evidence>
<dbReference type="AlphaFoldDB" id="A0A285SFA9"/>
<evidence type="ECO:0000256" key="1">
    <source>
        <dbReference type="ARBA" id="ARBA00001881"/>
    </source>
</evidence>
<proteinExistence type="inferred from homology"/>
<comment type="function">
    <text evidence="9">Catalyzes an amino-pyrimidine hydrolysis reaction at the C5' of the pyrimidine moiety of thiamine compounds, a reaction that is part of a thiamine salvage pathway.</text>
</comment>
<dbReference type="NCBIfam" id="TIGR04306">
    <property type="entry name" value="salvage_TenA"/>
    <property type="match status" value="1"/>
</dbReference>
<dbReference type="Proteomes" id="UP000219636">
    <property type="component" value="Unassembled WGS sequence"/>
</dbReference>
<gene>
    <name evidence="11" type="ORF">SAMN05880501_104167</name>
</gene>
<dbReference type="Gene3D" id="1.20.910.10">
    <property type="entry name" value="Heme oxygenase-like"/>
    <property type="match status" value="1"/>
</dbReference>
<dbReference type="InterPro" id="IPR027574">
    <property type="entry name" value="Thiaminase_II"/>
</dbReference>
<dbReference type="GO" id="GO:0009228">
    <property type="term" value="P:thiamine biosynthetic process"/>
    <property type="evidence" value="ECO:0007669"/>
    <property type="project" value="UniProtKB-KW"/>
</dbReference>
<dbReference type="InterPro" id="IPR016084">
    <property type="entry name" value="Haem_Oase-like_multi-hlx"/>
</dbReference>
<dbReference type="PANTHER" id="PTHR43198:SF2">
    <property type="entry name" value="SI:CH1073-67J19.1-RELATED"/>
    <property type="match status" value="1"/>
</dbReference>
<comment type="catalytic activity">
    <reaction evidence="8 9">
        <text>thiamine + H2O = 5-(2-hydroxyethyl)-4-methylthiazole + 4-amino-5-hydroxymethyl-2-methylpyrimidine + H(+)</text>
        <dbReference type="Rhea" id="RHEA:17509"/>
        <dbReference type="ChEBI" id="CHEBI:15377"/>
        <dbReference type="ChEBI" id="CHEBI:15378"/>
        <dbReference type="ChEBI" id="CHEBI:16892"/>
        <dbReference type="ChEBI" id="CHEBI:17957"/>
        <dbReference type="ChEBI" id="CHEBI:18385"/>
        <dbReference type="EC" id="3.5.99.2"/>
    </reaction>
</comment>
<evidence type="ECO:0000256" key="3">
    <source>
        <dbReference type="ARBA" id="ARBA00010264"/>
    </source>
</evidence>
<reference evidence="12" key="1">
    <citation type="submission" date="2017-08" db="EMBL/GenBank/DDBJ databases">
        <authorList>
            <person name="Varghese N."/>
            <person name="Submissions S."/>
        </authorList>
    </citation>
    <scope>NUCLEOTIDE SEQUENCE [LARGE SCALE GENOMIC DNA]</scope>
    <source>
        <strain evidence="12">JC22</strain>
    </source>
</reference>
<feature type="domain" description="Thiaminase-2/PQQC" evidence="10">
    <location>
        <begin position="9"/>
        <end position="212"/>
    </location>
</feature>
<comment type="catalytic activity">
    <reaction evidence="1 9">
        <text>4-amino-5-aminomethyl-2-methylpyrimidine + H2O = 4-amino-5-hydroxymethyl-2-methylpyrimidine + NH4(+)</text>
        <dbReference type="Rhea" id="RHEA:31799"/>
        <dbReference type="ChEBI" id="CHEBI:15377"/>
        <dbReference type="ChEBI" id="CHEBI:16892"/>
        <dbReference type="ChEBI" id="CHEBI:28938"/>
        <dbReference type="ChEBI" id="CHEBI:63416"/>
        <dbReference type="EC" id="3.5.99.2"/>
    </reaction>
</comment>
<keyword evidence="12" id="KW-1185">Reference proteome</keyword>
<dbReference type="GO" id="GO:0050334">
    <property type="term" value="F:thiaminase activity"/>
    <property type="evidence" value="ECO:0007669"/>
    <property type="project" value="UniProtKB-EC"/>
</dbReference>
<dbReference type="PANTHER" id="PTHR43198">
    <property type="entry name" value="BIFUNCTIONAL TH2 PROTEIN"/>
    <property type="match status" value="1"/>
</dbReference>
<dbReference type="GO" id="GO:0005829">
    <property type="term" value="C:cytosol"/>
    <property type="evidence" value="ECO:0007669"/>
    <property type="project" value="TreeGrafter"/>
</dbReference>
<accession>A0A285SFA9</accession>
<dbReference type="EC" id="3.5.99.2" evidence="5 9"/>
<evidence type="ECO:0000313" key="12">
    <source>
        <dbReference type="Proteomes" id="UP000219636"/>
    </source>
</evidence>
<evidence type="ECO:0000256" key="7">
    <source>
        <dbReference type="ARBA" id="ARBA00022977"/>
    </source>
</evidence>
<comment type="pathway">
    <text evidence="2 9">Cofactor biosynthesis; thiamine diphosphate biosynthesis.</text>
</comment>
<dbReference type="OrthoDB" id="34166at2"/>
<dbReference type="EMBL" id="OBMQ01000004">
    <property type="protein sequence ID" value="SOC06042.1"/>
    <property type="molecule type" value="Genomic_DNA"/>
</dbReference>
<name>A0A285SFA9_9BACL</name>
<dbReference type="GO" id="GO:0009229">
    <property type="term" value="P:thiamine diphosphate biosynthetic process"/>
    <property type="evidence" value="ECO:0007669"/>
    <property type="project" value="UniProtKB-UniPathway"/>
</dbReference>
<evidence type="ECO:0000313" key="11">
    <source>
        <dbReference type="EMBL" id="SOC06042.1"/>
    </source>
</evidence>
<evidence type="ECO:0000256" key="2">
    <source>
        <dbReference type="ARBA" id="ARBA00004948"/>
    </source>
</evidence>
<evidence type="ECO:0000256" key="6">
    <source>
        <dbReference type="ARBA" id="ARBA00013647"/>
    </source>
</evidence>